<protein>
    <submittedName>
        <fullName evidence="1">Uncharacterized protein</fullName>
    </submittedName>
</protein>
<name>A0A174QL14_9FIRM</name>
<reference evidence="1" key="1">
    <citation type="submission" date="2022-01" db="EMBL/GenBank/DDBJ databases">
        <title>Novel bile acid biosynthetic pathways are enriched in the microbiome of centenarians.</title>
        <authorList>
            <person name="Sato Y."/>
            <person name="Atarashi K."/>
            <person name="Plichta R.D."/>
            <person name="Arai Y."/>
            <person name="Sasajima S."/>
            <person name="Kearney M.S."/>
            <person name="Suda W."/>
            <person name="Takeshita K."/>
            <person name="Sasaki T."/>
            <person name="Okamoto S."/>
            <person name="Skelly N.A."/>
            <person name="Okamura Y."/>
            <person name="Vlamakis H."/>
            <person name="Li Y."/>
            <person name="Tanoue T."/>
            <person name="Takei H."/>
            <person name="Nittono H."/>
            <person name="Narushima S."/>
            <person name="Irie J."/>
            <person name="Itoh H."/>
            <person name="Moriya K."/>
            <person name="Sugiura Y."/>
            <person name="Suematsu M."/>
            <person name="Moritoki N."/>
            <person name="Shibata S."/>
            <person name="Littman R.D."/>
            <person name="Fischbach A.M."/>
            <person name="Uwamino Y."/>
            <person name="Inoue T."/>
            <person name="Honda A."/>
            <person name="Hattori M."/>
            <person name="Murai T."/>
            <person name="Xavier J.R."/>
            <person name="Hirose N."/>
            <person name="Honda K."/>
        </authorList>
    </citation>
    <scope>NUCLEOTIDE SEQUENCE</scope>
    <source>
        <strain evidence="1">CE91-St55</strain>
    </source>
</reference>
<evidence type="ECO:0000313" key="2">
    <source>
        <dbReference type="Proteomes" id="UP001055091"/>
    </source>
</evidence>
<sequence>MALVYTEEYTAEDFYKHQDISMNLIHKIKDCQTRGPARFMPHHLLFSGQK</sequence>
<dbReference type="AlphaFoldDB" id="A0A174QL14"/>
<comment type="caution">
    <text evidence="1">The sequence shown here is derived from an EMBL/GenBank/DDBJ whole genome shotgun (WGS) entry which is preliminary data.</text>
</comment>
<evidence type="ECO:0000313" key="1">
    <source>
        <dbReference type="EMBL" id="GKH04334.1"/>
    </source>
</evidence>
<gene>
    <name evidence="1" type="ORF">CE91St55_63150</name>
</gene>
<accession>A0A174QL14</accession>
<proteinExistence type="predicted"/>
<dbReference type="Proteomes" id="UP001055091">
    <property type="component" value="Unassembled WGS sequence"/>
</dbReference>
<organism evidence="1 2">
    <name type="scientific">Hungatella hathewayi</name>
    <dbReference type="NCBI Taxonomy" id="154046"/>
    <lineage>
        <taxon>Bacteria</taxon>
        <taxon>Bacillati</taxon>
        <taxon>Bacillota</taxon>
        <taxon>Clostridia</taxon>
        <taxon>Lachnospirales</taxon>
        <taxon>Lachnospiraceae</taxon>
        <taxon>Hungatella</taxon>
    </lineage>
</organism>
<dbReference type="EMBL" id="BQNJ01000002">
    <property type="protein sequence ID" value="GKH04334.1"/>
    <property type="molecule type" value="Genomic_DNA"/>
</dbReference>